<feature type="transmembrane region" description="Helical" evidence="1">
    <location>
        <begin position="20"/>
        <end position="38"/>
    </location>
</feature>
<feature type="transmembrane region" description="Helical" evidence="1">
    <location>
        <begin position="183"/>
        <end position="204"/>
    </location>
</feature>
<feature type="transmembrane region" description="Helical" evidence="1">
    <location>
        <begin position="136"/>
        <end position="163"/>
    </location>
</feature>
<dbReference type="PANTHER" id="PTHR41983">
    <property type="entry name" value="SHORT-CHAIN FATTY ACID TRANSPORTER-RELATED"/>
    <property type="match status" value="1"/>
</dbReference>
<evidence type="ECO:0000313" key="2">
    <source>
        <dbReference type="EMBL" id="SEI88361.1"/>
    </source>
</evidence>
<keyword evidence="1" id="KW-1133">Transmembrane helix</keyword>
<feature type="transmembrane region" description="Helical" evidence="1">
    <location>
        <begin position="50"/>
        <end position="75"/>
    </location>
</feature>
<dbReference type="GO" id="GO:0005886">
    <property type="term" value="C:plasma membrane"/>
    <property type="evidence" value="ECO:0007669"/>
    <property type="project" value="TreeGrafter"/>
</dbReference>
<evidence type="ECO:0000313" key="3">
    <source>
        <dbReference type="Proteomes" id="UP000199200"/>
    </source>
</evidence>
<dbReference type="PANTHER" id="PTHR41983:SF2">
    <property type="entry name" value="SHORT-CHAIN FATTY ACID TRANSPORTER-RELATED"/>
    <property type="match status" value="1"/>
</dbReference>
<accession>A0A1H6U7R5</accession>
<dbReference type="InterPro" id="IPR006160">
    <property type="entry name" value="SCFA_transpt_AtoE"/>
</dbReference>
<dbReference type="RefSeq" id="WP_092049971.1">
    <property type="nucleotide sequence ID" value="NZ_FNZF01000001.1"/>
</dbReference>
<gene>
    <name evidence="2" type="ORF">SAMN04488127_0701</name>
</gene>
<proteinExistence type="predicted"/>
<organism evidence="2 3">
    <name type="scientific">Bhargavaea ginsengi</name>
    <dbReference type="NCBI Taxonomy" id="426757"/>
    <lineage>
        <taxon>Bacteria</taxon>
        <taxon>Bacillati</taxon>
        <taxon>Bacillota</taxon>
        <taxon>Bacilli</taxon>
        <taxon>Bacillales</taxon>
        <taxon>Caryophanaceae</taxon>
        <taxon>Bhargavaea</taxon>
    </lineage>
</organism>
<reference evidence="3" key="1">
    <citation type="submission" date="2016-10" db="EMBL/GenBank/DDBJ databases">
        <authorList>
            <person name="Varghese N."/>
            <person name="Submissions S."/>
        </authorList>
    </citation>
    <scope>NUCLEOTIDE SEQUENCE [LARGE SCALE GENOMIC DNA]</scope>
    <source>
        <strain evidence="3">CGMCC 1.6763</strain>
    </source>
</reference>
<keyword evidence="3" id="KW-1185">Reference proteome</keyword>
<evidence type="ECO:0000256" key="1">
    <source>
        <dbReference type="SAM" id="Phobius"/>
    </source>
</evidence>
<feature type="transmembrane region" description="Helical" evidence="1">
    <location>
        <begin position="97"/>
        <end position="124"/>
    </location>
</feature>
<protein>
    <submittedName>
        <fullName evidence="2">Short-chain fatty acids transporter</fullName>
    </submittedName>
</protein>
<keyword evidence="1" id="KW-0472">Membrane</keyword>
<dbReference type="Proteomes" id="UP000199200">
    <property type="component" value="Unassembled WGS sequence"/>
</dbReference>
<dbReference type="STRING" id="426757.SAMN04488127_0701"/>
<name>A0A1H6U7R5_9BACL</name>
<feature type="transmembrane region" description="Helical" evidence="1">
    <location>
        <begin position="303"/>
        <end position="326"/>
    </location>
</feature>
<sequence length="442" mass="47900">MLRAVSQRFKVGVENYLPNAFIFAILLTFLTLILGMTVTQQSLFEMTGHWYGGFWNFLAFTTQMILILITGYALVKAPPVEKLLIRMASIPKNQKSAVLITILVAAAAGYLSWGLGFVLGTLFAIEVAKNVKTADFRLLIAAAYTGTVAILPASITVTAPLLVNTPGHSLEDKIGLIPLSETIFSPTLLLTAFLGLLIVMYAYLKMMPKPDEVVPFEGESEQFKKPEKVNAVTFAEKMDNSRLINYILVALGVIWLFQYFSQNGFNLELNILNFFFIILGLALHGTPMSYINAITSGMPSASGILLQFPFYAGIMGMMAGSGLISVITEGLVAISNEYTFPFLSFLSAAIVNVFVPSAGGQWQIQGPIMVEAAQQLGISVSSAVNTVTIGDLVTNLMQPFFVLPALGLSGLGLKDIWGYCLVSMILLFILSGVIVTVAPLLF</sequence>
<feature type="transmembrane region" description="Helical" evidence="1">
    <location>
        <begin position="338"/>
        <end position="355"/>
    </location>
</feature>
<dbReference type="OrthoDB" id="9342495at2"/>
<feature type="transmembrane region" description="Helical" evidence="1">
    <location>
        <begin position="272"/>
        <end position="291"/>
    </location>
</feature>
<dbReference type="AlphaFoldDB" id="A0A1H6U7R5"/>
<feature type="transmembrane region" description="Helical" evidence="1">
    <location>
        <begin position="243"/>
        <end position="260"/>
    </location>
</feature>
<dbReference type="Pfam" id="PF02667">
    <property type="entry name" value="SCFA_trans"/>
    <property type="match status" value="1"/>
</dbReference>
<keyword evidence="1" id="KW-0812">Transmembrane</keyword>
<dbReference type="EMBL" id="FNZF01000001">
    <property type="protein sequence ID" value="SEI88361.1"/>
    <property type="molecule type" value="Genomic_DNA"/>
</dbReference>
<feature type="transmembrane region" description="Helical" evidence="1">
    <location>
        <begin position="416"/>
        <end position="441"/>
    </location>
</feature>